<dbReference type="PANTHER" id="PTHR11188:SF161">
    <property type="entry name" value="PH-RESPONSE REGULATOR PROTEIN PALF_RIM8"/>
    <property type="match status" value="1"/>
</dbReference>
<proteinExistence type="predicted"/>
<dbReference type="GO" id="GO:0005886">
    <property type="term" value="C:plasma membrane"/>
    <property type="evidence" value="ECO:0007669"/>
    <property type="project" value="TreeGrafter"/>
</dbReference>
<dbReference type="InterPro" id="IPR050357">
    <property type="entry name" value="Arrestin_domain-protein"/>
</dbReference>
<name>A0A3M7M3R0_9PLEO</name>
<feature type="domain" description="Arrestin-like N-terminal" evidence="1">
    <location>
        <begin position="8"/>
        <end position="115"/>
    </location>
</feature>
<gene>
    <name evidence="2" type="ORF">GMOD_00002929</name>
</gene>
<protein>
    <submittedName>
        <fullName evidence="2">Arrestin or S-antigen domain-containing</fullName>
    </submittedName>
</protein>
<reference evidence="2 3" key="1">
    <citation type="journal article" date="2014" name="PLoS ONE">
        <title>De novo Genome Assembly of the Fungal Plant Pathogen Pyrenophora semeniperda.</title>
        <authorList>
            <person name="Soliai M.M."/>
            <person name="Meyer S.E."/>
            <person name="Udall J.A."/>
            <person name="Elzinga D.E."/>
            <person name="Hermansen R.A."/>
            <person name="Bodily P.M."/>
            <person name="Hart A.A."/>
            <person name="Coleman C.E."/>
        </authorList>
    </citation>
    <scope>NUCLEOTIDE SEQUENCE [LARGE SCALE GENOMIC DNA]</scope>
    <source>
        <strain evidence="2 3">CCB06</strain>
        <tissue evidence="2">Mycelium</tissue>
    </source>
</reference>
<dbReference type="Pfam" id="PF00339">
    <property type="entry name" value="Arrestin_N"/>
    <property type="match status" value="1"/>
</dbReference>
<dbReference type="AlphaFoldDB" id="A0A3M7M3R0"/>
<dbReference type="Proteomes" id="UP000265663">
    <property type="component" value="Unassembled WGS sequence"/>
</dbReference>
<dbReference type="InterPro" id="IPR014752">
    <property type="entry name" value="Arrestin-like_C"/>
</dbReference>
<dbReference type="CDD" id="cd22952">
    <property type="entry name" value="ART10-like"/>
    <property type="match status" value="1"/>
</dbReference>
<sequence length="450" mass="50518">MTIPVLRVDVDGDSNKVYQRGDQVTGRITLILEKQEDIESLNLVFAGSCLTRTSRPLYVNGNTDAASPRRDFEEKIRLFRREKDLATRCTLLPKKYLWTFEFVFPENTEPQYKGTGHGSNYLREPHPLPPSFQVKTNFPGGTAHISYFIQAKLVLSGFKDTRRCKHILRHLSTPPMDLRHQAKVTPSVLYGQTWKPTREKEKSRVKKVLSGVSMNSTPRITPTLFHPQQVAPGQHIPLSLSLLNARDPANHAGRLCTIDSLKVTISTYSTTRCGRNLSDPEDVVSKHVTCISRTSMHKSIPFNCRTTLTSDFRLIDNTECVPTFKTYSITRRYELGIAIGIKYNEQSFTIRSSTPLDILPRMSSDVLPPLPLEREDVEPLPQYTPREPSREFAPDYEEICALSWTSSSSTSLSPVASRDSSLFSAASAPATAASSPVREIEALVYERAVG</sequence>
<dbReference type="GO" id="GO:0070086">
    <property type="term" value="P:ubiquitin-dependent endocytosis"/>
    <property type="evidence" value="ECO:0007669"/>
    <property type="project" value="TreeGrafter"/>
</dbReference>
<accession>A0A3M7M3R0</accession>
<dbReference type="SUPFAM" id="SSF81296">
    <property type="entry name" value="E set domains"/>
    <property type="match status" value="1"/>
</dbReference>
<evidence type="ECO:0000259" key="1">
    <source>
        <dbReference type="Pfam" id="PF00339"/>
    </source>
</evidence>
<dbReference type="EMBL" id="KE747817">
    <property type="protein sequence ID" value="RMZ69024.1"/>
    <property type="molecule type" value="Genomic_DNA"/>
</dbReference>
<organism evidence="2 3">
    <name type="scientific">Pyrenophora seminiperda CCB06</name>
    <dbReference type="NCBI Taxonomy" id="1302712"/>
    <lineage>
        <taxon>Eukaryota</taxon>
        <taxon>Fungi</taxon>
        <taxon>Dikarya</taxon>
        <taxon>Ascomycota</taxon>
        <taxon>Pezizomycotina</taxon>
        <taxon>Dothideomycetes</taxon>
        <taxon>Pleosporomycetidae</taxon>
        <taxon>Pleosporales</taxon>
        <taxon>Pleosporineae</taxon>
        <taxon>Pleosporaceae</taxon>
        <taxon>Pyrenophora</taxon>
    </lineage>
</organism>
<evidence type="ECO:0000313" key="2">
    <source>
        <dbReference type="EMBL" id="RMZ69024.1"/>
    </source>
</evidence>
<keyword evidence="3" id="KW-1185">Reference proteome</keyword>
<evidence type="ECO:0000313" key="3">
    <source>
        <dbReference type="Proteomes" id="UP000265663"/>
    </source>
</evidence>
<dbReference type="OrthoDB" id="2333384at2759"/>
<dbReference type="Gene3D" id="2.60.40.640">
    <property type="match status" value="1"/>
</dbReference>
<dbReference type="InterPro" id="IPR014756">
    <property type="entry name" value="Ig_E-set"/>
</dbReference>
<dbReference type="GO" id="GO:0030674">
    <property type="term" value="F:protein-macromolecule adaptor activity"/>
    <property type="evidence" value="ECO:0007669"/>
    <property type="project" value="TreeGrafter"/>
</dbReference>
<dbReference type="GO" id="GO:0005829">
    <property type="term" value="C:cytosol"/>
    <property type="evidence" value="ECO:0007669"/>
    <property type="project" value="TreeGrafter"/>
</dbReference>
<dbReference type="GO" id="GO:0031625">
    <property type="term" value="F:ubiquitin protein ligase binding"/>
    <property type="evidence" value="ECO:0007669"/>
    <property type="project" value="TreeGrafter"/>
</dbReference>
<dbReference type="PANTHER" id="PTHR11188">
    <property type="entry name" value="ARRESTIN DOMAIN CONTAINING PROTEIN"/>
    <property type="match status" value="1"/>
</dbReference>
<dbReference type="InterPro" id="IPR011021">
    <property type="entry name" value="Arrestin-like_N"/>
</dbReference>